<evidence type="ECO:0000256" key="15">
    <source>
        <dbReference type="ARBA" id="ARBA00022989"/>
    </source>
</evidence>
<evidence type="ECO:0000256" key="10">
    <source>
        <dbReference type="ARBA" id="ARBA00022729"/>
    </source>
</evidence>
<evidence type="ECO:0000256" key="13">
    <source>
        <dbReference type="ARBA" id="ARBA00022840"/>
    </source>
</evidence>
<dbReference type="InterPro" id="IPR003605">
    <property type="entry name" value="GS_dom"/>
</dbReference>
<dbReference type="SUPFAM" id="SSF56112">
    <property type="entry name" value="Protein kinase-like (PK-like)"/>
    <property type="match status" value="1"/>
</dbReference>
<evidence type="ECO:0000256" key="19">
    <source>
        <dbReference type="RuleBase" id="RU000304"/>
    </source>
</evidence>
<dbReference type="PROSITE" id="PS00108">
    <property type="entry name" value="PROTEIN_KINASE_ST"/>
    <property type="match status" value="1"/>
</dbReference>
<dbReference type="PANTHER" id="PTHR23255:SF72">
    <property type="entry name" value="RECEPTOR PROTEIN SERINE_THREONINE KINASE"/>
    <property type="match status" value="1"/>
</dbReference>
<keyword evidence="7" id="KW-0808">Transferase</keyword>
<evidence type="ECO:0000256" key="17">
    <source>
        <dbReference type="ARBA" id="ARBA00023170"/>
    </source>
</evidence>
<evidence type="ECO:0000256" key="1">
    <source>
        <dbReference type="ARBA" id="ARBA00001936"/>
    </source>
</evidence>
<dbReference type="PROSITE" id="PS00107">
    <property type="entry name" value="PROTEIN_KINASE_ATP"/>
    <property type="match status" value="1"/>
</dbReference>
<keyword evidence="14" id="KW-0460">Magnesium</keyword>
<evidence type="ECO:0000256" key="12">
    <source>
        <dbReference type="ARBA" id="ARBA00022777"/>
    </source>
</evidence>
<sequence>MIKEFYFISKNAVVSYVVVFGKVTDSEMKPSIHTENQSKVKVDLSWRCSCTNDEDSDLYCYSNEDYCMTNTSCFVSIQWTNGYKIKKGCSSILQCPTKTNIINLKCCYTDMCNENITLDYPPDPSKQGKCSSGGCGYDNPTVFMYVIIPMLFTMVILAVAMTICHVMHKRRMTRISQRVPFLEDELKVEQCGDSTLQGYLDNSSSGSGSGLPLLIQRTVAREIQLVECIGKGRYGEVWRGIYHGEDMAVKIFSSRDERSWERESQIYNTVLLRHENILSFFASDLTSRNGCTQLWLITQYHPHGSLYDYLQLHTINGEAVLTLAQSAAAGLVHLHTELIGSHSKPAIAHRDIKSKNILVRLDGSCCIGDLGLAVIHSERDNLLDLGTNTKVGTKRYMAPELLDESLNVDDFESFKKADVYSFSLVLWEIARRCLINGRAEDYRLPYYDLVGSDPNFEEMRKILCIQQVRPPVANRWISDVVMSWCNAFQ</sequence>
<dbReference type="Pfam" id="PF07714">
    <property type="entry name" value="PK_Tyr_Ser-Thr"/>
    <property type="match status" value="1"/>
</dbReference>
<dbReference type="GO" id="GO:0043235">
    <property type="term" value="C:receptor complex"/>
    <property type="evidence" value="ECO:0007669"/>
    <property type="project" value="TreeGrafter"/>
</dbReference>
<organism evidence="23 24">
    <name type="scientific">Paralvinella palmiformis</name>
    <dbReference type="NCBI Taxonomy" id="53620"/>
    <lineage>
        <taxon>Eukaryota</taxon>
        <taxon>Metazoa</taxon>
        <taxon>Spiralia</taxon>
        <taxon>Lophotrochozoa</taxon>
        <taxon>Annelida</taxon>
        <taxon>Polychaeta</taxon>
        <taxon>Sedentaria</taxon>
        <taxon>Canalipalpata</taxon>
        <taxon>Terebellida</taxon>
        <taxon>Terebelliformia</taxon>
        <taxon>Alvinellidae</taxon>
        <taxon>Paralvinella</taxon>
    </lineage>
</organism>
<feature type="domain" description="GS" evidence="22">
    <location>
        <begin position="194"/>
        <end position="222"/>
    </location>
</feature>
<accession>A0AAD9J155</accession>
<evidence type="ECO:0000256" key="9">
    <source>
        <dbReference type="ARBA" id="ARBA00022723"/>
    </source>
</evidence>
<dbReference type="Pfam" id="PF08515">
    <property type="entry name" value="TGF_beta_GS"/>
    <property type="match status" value="1"/>
</dbReference>
<protein>
    <recommendedName>
        <fullName evidence="5">receptor protein serine/threonine kinase</fullName>
        <ecNumber evidence="5">2.7.11.30</ecNumber>
    </recommendedName>
</protein>
<dbReference type="InterPro" id="IPR045860">
    <property type="entry name" value="Snake_toxin-like_sf"/>
</dbReference>
<dbReference type="InterPro" id="IPR000719">
    <property type="entry name" value="Prot_kinase_dom"/>
</dbReference>
<evidence type="ECO:0000256" key="11">
    <source>
        <dbReference type="ARBA" id="ARBA00022741"/>
    </source>
</evidence>
<dbReference type="Proteomes" id="UP001208570">
    <property type="component" value="Unassembled WGS sequence"/>
</dbReference>
<evidence type="ECO:0000256" key="20">
    <source>
        <dbReference type="SAM" id="Phobius"/>
    </source>
</evidence>
<evidence type="ECO:0000256" key="4">
    <source>
        <dbReference type="ARBA" id="ARBA00009605"/>
    </source>
</evidence>
<dbReference type="EC" id="2.7.11.30" evidence="5"/>
<evidence type="ECO:0000259" key="21">
    <source>
        <dbReference type="PROSITE" id="PS50011"/>
    </source>
</evidence>
<dbReference type="FunFam" id="3.30.200.20:FF:000064">
    <property type="entry name" value="Receptor protein serine/threonine kinase"/>
    <property type="match status" value="1"/>
</dbReference>
<keyword evidence="10" id="KW-0732">Signal</keyword>
<gene>
    <name evidence="23" type="ORF">LSH36_739g00007</name>
</gene>
<dbReference type="InterPro" id="IPR008271">
    <property type="entry name" value="Ser/Thr_kinase_AS"/>
</dbReference>
<dbReference type="Gene3D" id="2.10.60.10">
    <property type="entry name" value="CD59"/>
    <property type="match status" value="1"/>
</dbReference>
<dbReference type="InterPro" id="IPR001245">
    <property type="entry name" value="Ser-Thr/Tyr_kinase_cat_dom"/>
</dbReference>
<dbReference type="InterPro" id="IPR000333">
    <property type="entry name" value="TGFB_receptor"/>
</dbReference>
<evidence type="ECO:0000256" key="16">
    <source>
        <dbReference type="ARBA" id="ARBA00023136"/>
    </source>
</evidence>
<comment type="subcellular location">
    <subcellularLocation>
        <location evidence="3">Membrane</location>
        <topology evidence="3">Single-pass type I membrane protein</topology>
    </subcellularLocation>
</comment>
<name>A0AAD9J155_9ANNE</name>
<dbReference type="EMBL" id="JAODUP010000739">
    <property type="protein sequence ID" value="KAK2144657.1"/>
    <property type="molecule type" value="Genomic_DNA"/>
</dbReference>
<dbReference type="PROSITE" id="PS51256">
    <property type="entry name" value="GS"/>
    <property type="match status" value="1"/>
</dbReference>
<dbReference type="InterPro" id="IPR011009">
    <property type="entry name" value="Kinase-like_dom_sf"/>
</dbReference>
<dbReference type="SUPFAM" id="SSF57302">
    <property type="entry name" value="Snake toxin-like"/>
    <property type="match status" value="1"/>
</dbReference>
<dbReference type="InterPro" id="IPR017441">
    <property type="entry name" value="Protein_kinase_ATP_BS"/>
</dbReference>
<keyword evidence="12" id="KW-0418">Kinase</keyword>
<comment type="similarity">
    <text evidence="4">Belongs to the protein kinase superfamily. TKL Ser/Thr protein kinase family. TGFB receptor subfamily.</text>
</comment>
<dbReference type="PROSITE" id="PS50011">
    <property type="entry name" value="PROTEIN_KINASE_DOM"/>
    <property type="match status" value="1"/>
</dbReference>
<evidence type="ECO:0000259" key="22">
    <source>
        <dbReference type="PROSITE" id="PS51256"/>
    </source>
</evidence>
<dbReference type="Gene3D" id="1.10.510.10">
    <property type="entry name" value="Transferase(Phosphotransferase) domain 1"/>
    <property type="match status" value="1"/>
</dbReference>
<dbReference type="PANTHER" id="PTHR23255">
    <property type="entry name" value="TRANSFORMING GROWTH FACTOR-BETA RECEPTOR TYPE I AND II"/>
    <property type="match status" value="1"/>
</dbReference>
<keyword evidence="9" id="KW-0479">Metal-binding</keyword>
<evidence type="ECO:0000256" key="14">
    <source>
        <dbReference type="ARBA" id="ARBA00022842"/>
    </source>
</evidence>
<dbReference type="Gene3D" id="3.30.200.20">
    <property type="entry name" value="Phosphorylase Kinase, domain 1"/>
    <property type="match status" value="1"/>
</dbReference>
<evidence type="ECO:0000313" key="23">
    <source>
        <dbReference type="EMBL" id="KAK2144657.1"/>
    </source>
</evidence>
<feature type="domain" description="Protein kinase" evidence="21">
    <location>
        <begin position="223"/>
        <end position="489"/>
    </location>
</feature>
<evidence type="ECO:0000256" key="5">
    <source>
        <dbReference type="ARBA" id="ARBA00012401"/>
    </source>
</evidence>
<keyword evidence="16 20" id="KW-0472">Membrane</keyword>
<keyword evidence="24" id="KW-1185">Reference proteome</keyword>
<evidence type="ECO:0000256" key="3">
    <source>
        <dbReference type="ARBA" id="ARBA00004479"/>
    </source>
</evidence>
<dbReference type="GO" id="GO:0005886">
    <property type="term" value="C:plasma membrane"/>
    <property type="evidence" value="ECO:0007669"/>
    <property type="project" value="TreeGrafter"/>
</dbReference>
<dbReference type="SMART" id="SM00467">
    <property type="entry name" value="GS"/>
    <property type="match status" value="1"/>
</dbReference>
<evidence type="ECO:0000256" key="2">
    <source>
        <dbReference type="ARBA" id="ARBA00001946"/>
    </source>
</evidence>
<keyword evidence="6 19" id="KW-0723">Serine/threonine-protein kinase</keyword>
<comment type="cofactor">
    <cofactor evidence="2">
        <name>Mg(2+)</name>
        <dbReference type="ChEBI" id="CHEBI:18420"/>
    </cofactor>
</comment>
<feature type="binding site" evidence="18">
    <location>
        <position position="250"/>
    </location>
    <ligand>
        <name>ATP</name>
        <dbReference type="ChEBI" id="CHEBI:30616"/>
    </ligand>
</feature>
<keyword evidence="11 18" id="KW-0547">Nucleotide-binding</keyword>
<feature type="transmembrane region" description="Helical" evidence="20">
    <location>
        <begin position="142"/>
        <end position="168"/>
    </location>
</feature>
<proteinExistence type="inferred from homology"/>
<evidence type="ECO:0000256" key="6">
    <source>
        <dbReference type="ARBA" id="ARBA00022527"/>
    </source>
</evidence>
<comment type="cofactor">
    <cofactor evidence="1">
        <name>Mn(2+)</name>
        <dbReference type="ChEBI" id="CHEBI:29035"/>
    </cofactor>
</comment>
<keyword evidence="17" id="KW-0675">Receptor</keyword>
<keyword evidence="13 18" id="KW-0067">ATP-binding</keyword>
<dbReference type="GO" id="GO:0004675">
    <property type="term" value="F:transmembrane receptor protein serine/threonine kinase activity"/>
    <property type="evidence" value="ECO:0007669"/>
    <property type="project" value="UniProtKB-EC"/>
</dbReference>
<comment type="caution">
    <text evidence="23">The sequence shown here is derived from an EMBL/GenBank/DDBJ whole genome shotgun (WGS) entry which is preliminary data.</text>
</comment>
<evidence type="ECO:0000256" key="7">
    <source>
        <dbReference type="ARBA" id="ARBA00022679"/>
    </source>
</evidence>
<evidence type="ECO:0000256" key="18">
    <source>
        <dbReference type="PROSITE-ProRule" id="PRU10141"/>
    </source>
</evidence>
<evidence type="ECO:0000313" key="24">
    <source>
        <dbReference type="Proteomes" id="UP001208570"/>
    </source>
</evidence>
<dbReference type="AlphaFoldDB" id="A0AAD9J155"/>
<dbReference type="SMART" id="SM00220">
    <property type="entry name" value="S_TKc"/>
    <property type="match status" value="1"/>
</dbReference>
<keyword evidence="8 20" id="KW-0812">Transmembrane</keyword>
<keyword evidence="15 20" id="KW-1133">Transmembrane helix</keyword>
<evidence type="ECO:0000256" key="8">
    <source>
        <dbReference type="ARBA" id="ARBA00022692"/>
    </source>
</evidence>
<dbReference type="GO" id="GO:0005524">
    <property type="term" value="F:ATP binding"/>
    <property type="evidence" value="ECO:0007669"/>
    <property type="project" value="UniProtKB-UniRule"/>
</dbReference>
<reference evidence="23" key="1">
    <citation type="journal article" date="2023" name="Mol. Biol. Evol.">
        <title>Third-Generation Sequencing Reveals the Adaptive Role of the Epigenome in Three Deep-Sea Polychaetes.</title>
        <authorList>
            <person name="Perez M."/>
            <person name="Aroh O."/>
            <person name="Sun Y."/>
            <person name="Lan Y."/>
            <person name="Juniper S.K."/>
            <person name="Young C.R."/>
            <person name="Angers B."/>
            <person name="Qian P.Y."/>
        </authorList>
    </citation>
    <scope>NUCLEOTIDE SEQUENCE</scope>
    <source>
        <strain evidence="23">P08H-3</strain>
    </source>
</reference>
<dbReference type="GO" id="GO:0071363">
    <property type="term" value="P:cellular response to growth factor stimulus"/>
    <property type="evidence" value="ECO:0007669"/>
    <property type="project" value="TreeGrafter"/>
</dbReference>